<name>A0ABQ8TBP1_PERAM</name>
<dbReference type="EMBL" id="JAJSOF020000011">
    <property type="protein sequence ID" value="KAJ4443967.1"/>
    <property type="molecule type" value="Genomic_DNA"/>
</dbReference>
<protein>
    <submittedName>
        <fullName evidence="1">Uncharacterized protein</fullName>
    </submittedName>
</protein>
<keyword evidence="2" id="KW-1185">Reference proteome</keyword>
<evidence type="ECO:0000313" key="2">
    <source>
        <dbReference type="Proteomes" id="UP001148838"/>
    </source>
</evidence>
<gene>
    <name evidence="1" type="ORF">ANN_05756</name>
</gene>
<sequence length="175" mass="20434">MDLKEVGYDDREWINLAQDRDRWRAYVRAAMNLGGSLKASKLCVCFPKKRSEVRFVKWAMEEMDLPSTGLGACALSCDWSFDVFAGPTILLNIKSRRLRWAGHVARMGESRNAYEVLVGRPEGKRPLGRPRHKWEDNIKIDLREVGYDDREWINFAQDRDQWQAYVRATMNLRVP</sequence>
<organism evidence="1 2">
    <name type="scientific">Periplaneta americana</name>
    <name type="common">American cockroach</name>
    <name type="synonym">Blatta americana</name>
    <dbReference type="NCBI Taxonomy" id="6978"/>
    <lineage>
        <taxon>Eukaryota</taxon>
        <taxon>Metazoa</taxon>
        <taxon>Ecdysozoa</taxon>
        <taxon>Arthropoda</taxon>
        <taxon>Hexapoda</taxon>
        <taxon>Insecta</taxon>
        <taxon>Pterygota</taxon>
        <taxon>Neoptera</taxon>
        <taxon>Polyneoptera</taxon>
        <taxon>Dictyoptera</taxon>
        <taxon>Blattodea</taxon>
        <taxon>Blattoidea</taxon>
        <taxon>Blattidae</taxon>
        <taxon>Blattinae</taxon>
        <taxon>Periplaneta</taxon>
    </lineage>
</organism>
<dbReference type="Proteomes" id="UP001148838">
    <property type="component" value="Unassembled WGS sequence"/>
</dbReference>
<evidence type="ECO:0000313" key="1">
    <source>
        <dbReference type="EMBL" id="KAJ4443967.1"/>
    </source>
</evidence>
<accession>A0ABQ8TBP1</accession>
<comment type="caution">
    <text evidence="1">The sequence shown here is derived from an EMBL/GenBank/DDBJ whole genome shotgun (WGS) entry which is preliminary data.</text>
</comment>
<proteinExistence type="predicted"/>
<reference evidence="1 2" key="1">
    <citation type="journal article" date="2022" name="Allergy">
        <title>Genome assembly and annotation of Periplaneta americana reveal a comprehensive cockroach allergen profile.</title>
        <authorList>
            <person name="Wang L."/>
            <person name="Xiong Q."/>
            <person name="Saelim N."/>
            <person name="Wang L."/>
            <person name="Nong W."/>
            <person name="Wan A.T."/>
            <person name="Shi M."/>
            <person name="Liu X."/>
            <person name="Cao Q."/>
            <person name="Hui J.H.L."/>
            <person name="Sookrung N."/>
            <person name="Leung T.F."/>
            <person name="Tungtrongchitr A."/>
            <person name="Tsui S.K.W."/>
        </authorList>
    </citation>
    <scope>NUCLEOTIDE SEQUENCE [LARGE SCALE GENOMIC DNA]</scope>
    <source>
        <strain evidence="1">PWHHKU_190912</strain>
    </source>
</reference>